<dbReference type="Pfam" id="PF00512">
    <property type="entry name" value="HisKA"/>
    <property type="match status" value="1"/>
</dbReference>
<evidence type="ECO:0000259" key="9">
    <source>
        <dbReference type="PROSITE" id="PS50110"/>
    </source>
</evidence>
<dbReference type="PRINTS" id="PR00344">
    <property type="entry name" value="BCTRLSENSOR"/>
</dbReference>
<comment type="caution">
    <text evidence="11">The sequence shown here is derived from an EMBL/GenBank/DDBJ whole genome shotgun (WGS) entry which is preliminary data.</text>
</comment>
<feature type="domain" description="HAMP" evidence="10">
    <location>
        <begin position="198"/>
        <end position="250"/>
    </location>
</feature>
<dbReference type="RefSeq" id="WP_161050582.1">
    <property type="nucleotide sequence ID" value="NZ_WWCR01000014.1"/>
</dbReference>
<dbReference type="Gene3D" id="3.40.50.2300">
    <property type="match status" value="1"/>
</dbReference>
<dbReference type="SUPFAM" id="SSF55781">
    <property type="entry name" value="GAF domain-like"/>
    <property type="match status" value="1"/>
</dbReference>
<comment type="subcellular location">
    <subcellularLocation>
        <location evidence="2">Membrane</location>
    </subcellularLocation>
</comment>
<dbReference type="InterPro" id="IPR036890">
    <property type="entry name" value="HATPase_C_sf"/>
</dbReference>
<dbReference type="SMART" id="SM00448">
    <property type="entry name" value="REC"/>
    <property type="match status" value="1"/>
</dbReference>
<dbReference type="GO" id="GO:0000155">
    <property type="term" value="F:phosphorelay sensor kinase activity"/>
    <property type="evidence" value="ECO:0007669"/>
    <property type="project" value="InterPro"/>
</dbReference>
<dbReference type="SMART" id="SM00387">
    <property type="entry name" value="HATPase_c"/>
    <property type="match status" value="1"/>
</dbReference>
<evidence type="ECO:0000259" key="10">
    <source>
        <dbReference type="PROSITE" id="PS50885"/>
    </source>
</evidence>
<dbReference type="InterPro" id="IPR036097">
    <property type="entry name" value="HisK_dim/P_sf"/>
</dbReference>
<feature type="domain" description="Histidine kinase" evidence="8">
    <location>
        <begin position="475"/>
        <end position="699"/>
    </location>
</feature>
<evidence type="ECO:0000259" key="8">
    <source>
        <dbReference type="PROSITE" id="PS50109"/>
    </source>
</evidence>
<dbReference type="SMART" id="SM00065">
    <property type="entry name" value="GAF"/>
    <property type="match status" value="1"/>
</dbReference>
<dbReference type="InterPro" id="IPR003661">
    <property type="entry name" value="HisK_dim/P_dom"/>
</dbReference>
<dbReference type="EC" id="2.7.13.3" evidence="3"/>
<dbReference type="AlphaFoldDB" id="A0A7X4KGF3"/>
<gene>
    <name evidence="11" type="ORF">GTP56_14495</name>
</gene>
<dbReference type="SMART" id="SM00304">
    <property type="entry name" value="HAMP"/>
    <property type="match status" value="1"/>
</dbReference>
<dbReference type="GO" id="GO:0016020">
    <property type="term" value="C:membrane"/>
    <property type="evidence" value="ECO:0007669"/>
    <property type="project" value="UniProtKB-SubCell"/>
</dbReference>
<proteinExistence type="predicted"/>
<evidence type="ECO:0000256" key="1">
    <source>
        <dbReference type="ARBA" id="ARBA00000085"/>
    </source>
</evidence>
<dbReference type="CDD" id="cd00082">
    <property type="entry name" value="HisKA"/>
    <property type="match status" value="1"/>
</dbReference>
<dbReference type="SMART" id="SM00388">
    <property type="entry name" value="HisKA"/>
    <property type="match status" value="1"/>
</dbReference>
<comment type="catalytic activity">
    <reaction evidence="1">
        <text>ATP + protein L-histidine = ADP + protein N-phospho-L-histidine.</text>
        <dbReference type="EC" id="2.7.13.3"/>
    </reaction>
</comment>
<dbReference type="InterPro" id="IPR001789">
    <property type="entry name" value="Sig_transdc_resp-reg_receiver"/>
</dbReference>
<evidence type="ECO:0000256" key="7">
    <source>
        <dbReference type="PROSITE-ProRule" id="PRU00169"/>
    </source>
</evidence>
<dbReference type="InterPro" id="IPR004358">
    <property type="entry name" value="Sig_transdc_His_kin-like_C"/>
</dbReference>
<dbReference type="Pfam" id="PF01590">
    <property type="entry name" value="GAF"/>
    <property type="match status" value="1"/>
</dbReference>
<dbReference type="Pfam" id="PF00072">
    <property type="entry name" value="Response_reg"/>
    <property type="match status" value="1"/>
</dbReference>
<keyword evidence="6" id="KW-0418">Kinase</keyword>
<evidence type="ECO:0000256" key="6">
    <source>
        <dbReference type="ARBA" id="ARBA00022777"/>
    </source>
</evidence>
<evidence type="ECO:0000256" key="5">
    <source>
        <dbReference type="ARBA" id="ARBA00022679"/>
    </source>
</evidence>
<keyword evidence="4 7" id="KW-0597">Phosphoprotein</keyword>
<dbReference type="EMBL" id="WWCR01000014">
    <property type="protein sequence ID" value="MYM73401.1"/>
    <property type="molecule type" value="Genomic_DNA"/>
</dbReference>
<dbReference type="SUPFAM" id="SSF158472">
    <property type="entry name" value="HAMP domain-like"/>
    <property type="match status" value="1"/>
</dbReference>
<name>A0A7X4KGF3_9BURK</name>
<dbReference type="Gene3D" id="3.30.565.10">
    <property type="entry name" value="Histidine kinase-like ATPase, C-terminal domain"/>
    <property type="match status" value="1"/>
</dbReference>
<dbReference type="SUPFAM" id="SSF52172">
    <property type="entry name" value="CheY-like"/>
    <property type="match status" value="1"/>
</dbReference>
<evidence type="ECO:0000313" key="11">
    <source>
        <dbReference type="EMBL" id="MYM73401.1"/>
    </source>
</evidence>
<dbReference type="CDD" id="cd06225">
    <property type="entry name" value="HAMP"/>
    <property type="match status" value="1"/>
</dbReference>
<dbReference type="PROSITE" id="PS50110">
    <property type="entry name" value="RESPONSE_REGULATORY"/>
    <property type="match status" value="1"/>
</dbReference>
<dbReference type="InterPro" id="IPR011006">
    <property type="entry name" value="CheY-like_superfamily"/>
</dbReference>
<evidence type="ECO:0000256" key="3">
    <source>
        <dbReference type="ARBA" id="ARBA00012438"/>
    </source>
</evidence>
<dbReference type="InterPro" id="IPR005467">
    <property type="entry name" value="His_kinase_dom"/>
</dbReference>
<dbReference type="Proteomes" id="UP000469734">
    <property type="component" value="Unassembled WGS sequence"/>
</dbReference>
<dbReference type="PROSITE" id="PS50109">
    <property type="entry name" value="HIS_KIN"/>
    <property type="match status" value="1"/>
</dbReference>
<accession>A0A7X4KGF3</accession>
<evidence type="ECO:0000256" key="2">
    <source>
        <dbReference type="ARBA" id="ARBA00004370"/>
    </source>
</evidence>
<dbReference type="Gene3D" id="1.10.287.130">
    <property type="match status" value="1"/>
</dbReference>
<dbReference type="Pfam" id="PF02518">
    <property type="entry name" value="HATPase_c"/>
    <property type="match status" value="1"/>
</dbReference>
<dbReference type="PROSITE" id="PS50885">
    <property type="entry name" value="HAMP"/>
    <property type="match status" value="1"/>
</dbReference>
<dbReference type="Gene3D" id="3.30.450.40">
    <property type="match status" value="1"/>
</dbReference>
<keyword evidence="5" id="KW-0808">Transferase</keyword>
<dbReference type="InterPro" id="IPR029016">
    <property type="entry name" value="GAF-like_dom_sf"/>
</dbReference>
<sequence length="842" mass="91102">MKISTRLRLAQLCCLLLMLVMAALFTLTTLRMRQEVAKAAVTGEVLRAAAGLRYLSLEYVLHHEARSRLQWLRRQQSLGRLIAADAANTGFDSADERALFAELRRHHQSAGRLFDELQGLQDELARTPARHAILLELEARLTGLVMQRTQNMMANAEELTRLSSAQILAAQDTAMLAGGALGAMVLVVVVWAMGLTIRSVTAPLTRLHKATEAVGTGRLDFALQPHANDEIGSLAAAFNHMLERLRQTTVSRDELLQANQALQREMTERHGAEARVLAQLNRMNLLQQITHSIAERQDLHSIFQVVIRSLEDQLPVDFGAICLHVDGALVVSCVGVRSYELSMTLAMSEAAHIPIDRNGLSQCVAGHLVYEADIAAVDFPFPQRLAGAGLASMVLAPLPADNAVFGVLIVARRLAAGFSSTDCEFLRQLSEHVALASNQAKLYATLQQAFADLHQSQAQITKQERLRALGQMASGIAHDINNAISPIGLYAEALLESEPGLSERGRASLQVIERAIDDVAATVARMREFYRQREAAIVPGSVNINLMLQHVIDLTRARWSDMPQQRGIVIAMRQELAPDLPAIVGMEGEIREALTNLVFNAIDALPDGGMVTLRTGHLAPVAPAQAPQVLVQVQDNGAGMDAATQARCLEPFFTTKGERGTGLGLATVYGMVERHGGRIEIASHPGAGTTVSLYFPVAAMAVLGDGAAPPLRTPAPLRILIVDDDPTLLASLSTILTRDGHTVTQADGGQAGIDRFHEAHAAGQHYALVITDLGMPYVDGRKVADAVKRLAPAVPVILLTGWGQRMIPDSNDGPVQVDMVLSKPPKLRELRHALLHCTTPEA</sequence>
<protein>
    <recommendedName>
        <fullName evidence="3">histidine kinase</fullName>
        <ecNumber evidence="3">2.7.13.3</ecNumber>
    </recommendedName>
</protein>
<dbReference type="InterPro" id="IPR003018">
    <property type="entry name" value="GAF"/>
</dbReference>
<reference evidence="11 12" key="1">
    <citation type="submission" date="2019-12" db="EMBL/GenBank/DDBJ databases">
        <title>Novel species isolated from a subtropical stream in China.</title>
        <authorList>
            <person name="Lu H."/>
        </authorList>
    </citation>
    <scope>NUCLEOTIDE SEQUENCE [LARGE SCALE GENOMIC DNA]</scope>
    <source>
        <strain evidence="11 12">FT134W</strain>
    </source>
</reference>
<feature type="modified residue" description="4-aspartylphosphate" evidence="7">
    <location>
        <position position="772"/>
    </location>
</feature>
<dbReference type="Gene3D" id="6.10.340.10">
    <property type="match status" value="1"/>
</dbReference>
<evidence type="ECO:0000313" key="12">
    <source>
        <dbReference type="Proteomes" id="UP000469734"/>
    </source>
</evidence>
<dbReference type="Pfam" id="PF00672">
    <property type="entry name" value="HAMP"/>
    <property type="match status" value="1"/>
</dbReference>
<dbReference type="SUPFAM" id="SSF55874">
    <property type="entry name" value="ATPase domain of HSP90 chaperone/DNA topoisomerase II/histidine kinase"/>
    <property type="match status" value="1"/>
</dbReference>
<dbReference type="InterPro" id="IPR003660">
    <property type="entry name" value="HAMP_dom"/>
</dbReference>
<organism evidence="11 12">
    <name type="scientific">Duganella margarita</name>
    <dbReference type="NCBI Taxonomy" id="2692170"/>
    <lineage>
        <taxon>Bacteria</taxon>
        <taxon>Pseudomonadati</taxon>
        <taxon>Pseudomonadota</taxon>
        <taxon>Betaproteobacteria</taxon>
        <taxon>Burkholderiales</taxon>
        <taxon>Oxalobacteraceae</taxon>
        <taxon>Telluria group</taxon>
        <taxon>Duganella</taxon>
    </lineage>
</organism>
<dbReference type="PANTHER" id="PTHR43065">
    <property type="entry name" value="SENSOR HISTIDINE KINASE"/>
    <property type="match status" value="1"/>
</dbReference>
<dbReference type="SUPFAM" id="SSF47384">
    <property type="entry name" value="Homodimeric domain of signal transducing histidine kinase"/>
    <property type="match status" value="1"/>
</dbReference>
<feature type="domain" description="Response regulatory" evidence="9">
    <location>
        <begin position="718"/>
        <end position="838"/>
    </location>
</feature>
<dbReference type="PANTHER" id="PTHR43065:SF42">
    <property type="entry name" value="TWO-COMPONENT SENSOR PPRA"/>
    <property type="match status" value="1"/>
</dbReference>
<dbReference type="InterPro" id="IPR003594">
    <property type="entry name" value="HATPase_dom"/>
</dbReference>
<evidence type="ECO:0000256" key="4">
    <source>
        <dbReference type="ARBA" id="ARBA00022553"/>
    </source>
</evidence>